<dbReference type="EMBL" id="CP022752">
    <property type="protein sequence ID" value="ASU79118.1"/>
    <property type="molecule type" value="Genomic_DNA"/>
</dbReference>
<dbReference type="Pfam" id="PF07508">
    <property type="entry name" value="Recombinase"/>
    <property type="match status" value="1"/>
</dbReference>
<dbReference type="InterPro" id="IPR006119">
    <property type="entry name" value="Resolv_N"/>
</dbReference>
<dbReference type="Gene3D" id="3.90.1750.20">
    <property type="entry name" value="Putative Large Serine Recombinase, Chain B, Domain 2"/>
    <property type="match status" value="1"/>
</dbReference>
<dbReference type="InterPro" id="IPR038109">
    <property type="entry name" value="DNA_bind_recomb_sf"/>
</dbReference>
<protein>
    <submittedName>
        <fullName evidence="2 3">Recombinase</fullName>
    </submittedName>
</protein>
<dbReference type="GO" id="GO:0000150">
    <property type="term" value="F:DNA strand exchange activity"/>
    <property type="evidence" value="ECO:0007669"/>
    <property type="project" value="InterPro"/>
</dbReference>
<dbReference type="GO" id="GO:0003677">
    <property type="term" value="F:DNA binding"/>
    <property type="evidence" value="ECO:0007669"/>
    <property type="project" value="InterPro"/>
</dbReference>
<dbReference type="AlphaFoldDB" id="A0A099D362"/>
<dbReference type="Proteomes" id="UP000215043">
    <property type="component" value="Chromosome"/>
</dbReference>
<accession>A0A099D362</accession>
<dbReference type="eggNOG" id="COG1961">
    <property type="taxonomic scope" value="Bacteria"/>
</dbReference>
<dbReference type="Pfam" id="PF00239">
    <property type="entry name" value="Resolvase"/>
    <property type="match status" value="1"/>
</dbReference>
<keyword evidence="4" id="KW-1185">Reference proteome</keyword>
<dbReference type="SUPFAM" id="SSF53041">
    <property type="entry name" value="Resolvase-like"/>
    <property type="match status" value="1"/>
</dbReference>
<name>A0A099D362_9ACTN</name>
<dbReference type="EMBL" id="JPMV01000029">
    <property type="protein sequence ID" value="KGI80603.1"/>
    <property type="molecule type" value="Genomic_DNA"/>
</dbReference>
<dbReference type="InterPro" id="IPR025827">
    <property type="entry name" value="Zn_ribbon_recom_dom"/>
</dbReference>
<dbReference type="InterPro" id="IPR036162">
    <property type="entry name" value="Resolvase-like_N_sf"/>
</dbReference>
<feature type="domain" description="Recombinase" evidence="1">
    <location>
        <begin position="192"/>
        <end position="353"/>
    </location>
</feature>
<gene>
    <name evidence="2" type="ORF">CDG81_13410</name>
    <name evidence="3" type="ORF">IL38_16390</name>
</gene>
<proteinExistence type="predicted"/>
<dbReference type="Pfam" id="PF13408">
    <property type="entry name" value="Zn_ribbon_recom"/>
    <property type="match status" value="1"/>
</dbReference>
<reference evidence="2 5" key="2">
    <citation type="submission" date="2017-08" db="EMBL/GenBank/DDBJ databases">
        <title>The complete genome sequence of moderately halophilic actinomycete Actinopolyspora erythraea YIM 90600, the producer of novel erythromycin, novel actinopolysporins A-C and tubercidin.</title>
        <authorList>
            <person name="Yin M."/>
            <person name="Tang S."/>
        </authorList>
    </citation>
    <scope>NUCLEOTIDE SEQUENCE [LARGE SCALE GENOMIC DNA]</scope>
    <source>
        <strain evidence="2 5">YIM 90600</strain>
    </source>
</reference>
<dbReference type="SMART" id="SM00857">
    <property type="entry name" value="Resolvase"/>
    <property type="match status" value="1"/>
</dbReference>
<sequence>MNADISQDPWATLDGLLGVEVAEAADTGLGAVAFYGRCSTEDNQDPETSYNWQLSNARKFVEPLGASVVAEFFDIGQSRSVPWERREEAGRLLSALKAPDRGWDAVVVGEGTRCWFGNQFSLIAPKFAAHGVDLWVPELGGKFDSHNPSHKMLMSVLGGMSESERQHIQTRVRAAMDAQVLNEGRHQGGRAPYGYVVVDGGSHPNPRKESEGYRLRMLAVDESAAEVVRRIFAEYLSGQGDRAIANGLNREGVPCPSAQRPRQNRHRLADGWQASTVRAILDNPRYTGYAFFGRWTRHETLLDPDDVAAGHVTRFRRSQPDRVVRSRQPAHPALITVQDFTQAQLLRRSKSTGGLRTARKAERGGRPTKRTYLFRGRIRCALCGRKMEASPRKHAMYYRCPARTLAPGSPALESHPPAIYLREDMIRDEINGWLADLFHRDNVTRTVKALAASQDQSGASSSREAAKKRVTDAETRLRRFQEAIEAGVDPAALAETINEAQAERAAAKAELDATPTSSALSEAEIHARIDSLGEIGPALANTSPEKLANLYTAVSLQVLYQPDDHAADVTIEPVGRVNSKGVGGGT</sequence>
<evidence type="ECO:0000313" key="5">
    <source>
        <dbReference type="Proteomes" id="UP000215043"/>
    </source>
</evidence>
<evidence type="ECO:0000313" key="2">
    <source>
        <dbReference type="EMBL" id="ASU79118.1"/>
    </source>
</evidence>
<dbReference type="PANTHER" id="PTHR30461:SF23">
    <property type="entry name" value="DNA RECOMBINASE-RELATED"/>
    <property type="match status" value="1"/>
</dbReference>
<organism evidence="2 5">
    <name type="scientific">Actinopolyspora erythraea</name>
    <dbReference type="NCBI Taxonomy" id="414996"/>
    <lineage>
        <taxon>Bacteria</taxon>
        <taxon>Bacillati</taxon>
        <taxon>Actinomycetota</taxon>
        <taxon>Actinomycetes</taxon>
        <taxon>Actinopolysporales</taxon>
        <taxon>Actinopolysporaceae</taxon>
        <taxon>Actinopolyspora</taxon>
    </lineage>
</organism>
<dbReference type="PROSITE" id="PS51737">
    <property type="entry name" value="RECOMBINASE_DNA_BIND"/>
    <property type="match status" value="1"/>
</dbReference>
<dbReference type="Gene3D" id="3.40.50.1390">
    <property type="entry name" value="Resolvase, N-terminal catalytic domain"/>
    <property type="match status" value="1"/>
</dbReference>
<dbReference type="PANTHER" id="PTHR30461">
    <property type="entry name" value="DNA-INVERTASE FROM LAMBDOID PROPHAGE"/>
    <property type="match status" value="1"/>
</dbReference>
<dbReference type="OrthoDB" id="3372479at2"/>
<dbReference type="InterPro" id="IPR050639">
    <property type="entry name" value="SSR_resolvase"/>
</dbReference>
<evidence type="ECO:0000313" key="4">
    <source>
        <dbReference type="Proteomes" id="UP000029737"/>
    </source>
</evidence>
<dbReference type="KEGG" id="aey:CDG81_13410"/>
<dbReference type="RefSeq" id="WP_043575047.1">
    <property type="nucleotide sequence ID" value="NZ_CP022752.1"/>
</dbReference>
<evidence type="ECO:0000259" key="1">
    <source>
        <dbReference type="PROSITE" id="PS51737"/>
    </source>
</evidence>
<dbReference type="InterPro" id="IPR011109">
    <property type="entry name" value="DNA_bind_recombinase_dom"/>
</dbReference>
<evidence type="ECO:0000313" key="3">
    <source>
        <dbReference type="EMBL" id="KGI80603.1"/>
    </source>
</evidence>
<dbReference type="Proteomes" id="UP000029737">
    <property type="component" value="Unassembled WGS sequence"/>
</dbReference>
<dbReference type="HOGENOM" id="CLU_022362_0_0_11"/>
<reference evidence="3 4" key="1">
    <citation type="journal article" date="2014" name="PLoS ONE">
        <title>Identification and Characterization of a New Erythromycin Biosynthetic Gene Cluster in Actinopolyspora erythraea YIM90600, a Novel Erythronolide-Producing Halophilic Actinomycete Isolated from Salt Field.</title>
        <authorList>
            <person name="Chen D."/>
            <person name="Feng J."/>
            <person name="Huang L."/>
            <person name="Zhang Q."/>
            <person name="Wu J."/>
            <person name="Zhu X."/>
            <person name="Duan Y."/>
            <person name="Xu Z."/>
        </authorList>
    </citation>
    <scope>NUCLEOTIDE SEQUENCE [LARGE SCALE GENOMIC DNA]</scope>
    <source>
        <strain evidence="3 4">YIM90600</strain>
    </source>
</reference>